<accession>A0A835YL39</accession>
<evidence type="ECO:0000313" key="3">
    <source>
        <dbReference type="EMBL" id="KAG5177347.1"/>
    </source>
</evidence>
<dbReference type="InterPro" id="IPR013761">
    <property type="entry name" value="SAM/pointed_sf"/>
</dbReference>
<dbReference type="OrthoDB" id="186678at2759"/>
<evidence type="ECO:0000259" key="1">
    <source>
        <dbReference type="PROSITE" id="PS50020"/>
    </source>
</evidence>
<dbReference type="SMART" id="SM00454">
    <property type="entry name" value="SAM"/>
    <property type="match status" value="1"/>
</dbReference>
<evidence type="ECO:0000313" key="4">
    <source>
        <dbReference type="Proteomes" id="UP000664859"/>
    </source>
</evidence>
<dbReference type="Proteomes" id="UP000664859">
    <property type="component" value="Unassembled WGS sequence"/>
</dbReference>
<reference evidence="3" key="1">
    <citation type="submission" date="2021-02" db="EMBL/GenBank/DDBJ databases">
        <title>First Annotated Genome of the Yellow-green Alga Tribonema minus.</title>
        <authorList>
            <person name="Mahan K.M."/>
        </authorList>
    </citation>
    <scope>NUCLEOTIDE SEQUENCE</scope>
    <source>
        <strain evidence="3">UTEX B ZZ1240</strain>
    </source>
</reference>
<evidence type="ECO:0000259" key="2">
    <source>
        <dbReference type="PROSITE" id="PS50105"/>
    </source>
</evidence>
<feature type="domain" description="WW" evidence="1">
    <location>
        <begin position="106"/>
        <end position="134"/>
    </location>
</feature>
<dbReference type="PROSITE" id="PS50096">
    <property type="entry name" value="IQ"/>
    <property type="match status" value="3"/>
</dbReference>
<dbReference type="EMBL" id="JAFCMP010000525">
    <property type="protein sequence ID" value="KAG5177347.1"/>
    <property type="molecule type" value="Genomic_DNA"/>
</dbReference>
<keyword evidence="4" id="KW-1185">Reference proteome</keyword>
<dbReference type="SUPFAM" id="SSF47769">
    <property type="entry name" value="SAM/Pointed domain"/>
    <property type="match status" value="1"/>
</dbReference>
<dbReference type="PROSITE" id="PS50020">
    <property type="entry name" value="WW_DOMAIN_2"/>
    <property type="match status" value="1"/>
</dbReference>
<sequence>MRRGKDDLFNKGAKGATRRHKAKIELALSINGVPFGFLCRECDECGFLCRECDEYRHCNAVNKAYHAHKRSKLSKLTMDSAAFKVQGFMRFLSARRLLRRRCREQWQRYYSSQRRRHYYCFTRTGRVSWHKPRVLGSEELRPFLTRDEAAFKMQQLHRNWRARERARNLLRRYWDRIYSPAEKRFYYHYKGDSPLVLPQRARWSQPCRMMGREWIWRPLLTESMAALRVQTFWRAASGRREIRDIVRRVYSLQSDPITGRPAYRNNITGEVQATKPVLLGSELWDPVDMMQWGVDQTIIFIRRCGLKPYARAFRRYGVDGALLLTLDPSDLALLGMDNPIHVKRVLLGIERRPGFQGYNTRPEDMLRRTALRQACRQDAAAAVLQRWWRRCRAIAVRRNLQRLHELDKAKKIVGAAAVAAAAAAAAVLQRQWRRCRAIAVRRNLQRLHELDKARWWRRCRAIAVRRNLQCLHELVKAASHSQRARNCDASSGERMAAWCCNLFLSSMQAARIAAAKLERSKVWWTQRHAAYTGPTGIKDYGPRGACRLGRIFLMPFPTTSAQGPKQKPDYGLRGVRLGARGWGAYAPSGRWLPAPNGYDPVCHPLRAAYEDARVGATGKLRARPTAFHR</sequence>
<dbReference type="CDD" id="cd09487">
    <property type="entry name" value="SAM_superfamily"/>
    <property type="match status" value="1"/>
</dbReference>
<dbReference type="InterPro" id="IPR001202">
    <property type="entry name" value="WW_dom"/>
</dbReference>
<comment type="caution">
    <text evidence="3">The sequence shown here is derived from an EMBL/GenBank/DDBJ whole genome shotgun (WGS) entry which is preliminary data.</text>
</comment>
<dbReference type="InterPro" id="IPR001660">
    <property type="entry name" value="SAM"/>
</dbReference>
<dbReference type="AlphaFoldDB" id="A0A835YL39"/>
<dbReference type="Pfam" id="PF07647">
    <property type="entry name" value="SAM_2"/>
    <property type="match status" value="1"/>
</dbReference>
<proteinExistence type="predicted"/>
<gene>
    <name evidence="3" type="ORF">JKP88DRAFT_273977</name>
</gene>
<dbReference type="PROSITE" id="PS50105">
    <property type="entry name" value="SAM_DOMAIN"/>
    <property type="match status" value="1"/>
</dbReference>
<protein>
    <submittedName>
        <fullName evidence="3">Uncharacterized protein</fullName>
    </submittedName>
</protein>
<name>A0A835YL39_9STRA</name>
<dbReference type="Gene3D" id="1.10.150.50">
    <property type="entry name" value="Transcription Factor, Ets-1"/>
    <property type="match status" value="1"/>
</dbReference>
<organism evidence="3 4">
    <name type="scientific">Tribonema minus</name>
    <dbReference type="NCBI Taxonomy" id="303371"/>
    <lineage>
        <taxon>Eukaryota</taxon>
        <taxon>Sar</taxon>
        <taxon>Stramenopiles</taxon>
        <taxon>Ochrophyta</taxon>
        <taxon>PX clade</taxon>
        <taxon>Xanthophyceae</taxon>
        <taxon>Tribonematales</taxon>
        <taxon>Tribonemataceae</taxon>
        <taxon>Tribonema</taxon>
    </lineage>
</organism>
<feature type="domain" description="SAM" evidence="2">
    <location>
        <begin position="292"/>
        <end position="350"/>
    </location>
</feature>